<comment type="caution">
    <text evidence="1">The sequence shown here is derived from an EMBL/GenBank/DDBJ whole genome shotgun (WGS) entry which is preliminary data.</text>
</comment>
<dbReference type="RefSeq" id="WP_292510761.1">
    <property type="nucleotide sequence ID" value="NZ_JAQYXP010000004.1"/>
</dbReference>
<dbReference type="EMBL" id="JAQYXP010000004">
    <property type="protein sequence ID" value="MEN3238136.1"/>
    <property type="molecule type" value="Genomic_DNA"/>
</dbReference>
<evidence type="ECO:0000313" key="1">
    <source>
        <dbReference type="EMBL" id="MEN3238136.1"/>
    </source>
</evidence>
<reference evidence="1 2" key="1">
    <citation type="journal article" date="2023" name="PLoS ONE">
        <title>Complete genome assembly of Hawai'i environmental nontuberculous mycobacteria reveals unexpected co-isolation with methylobacteria.</title>
        <authorList>
            <person name="Hendrix J."/>
            <person name="Epperson L.E."/>
            <person name="Tong E.I."/>
            <person name="Chan Y.L."/>
            <person name="Hasan N.A."/>
            <person name="Dawrs S.N."/>
            <person name="Norton G.J."/>
            <person name="Virdi R."/>
            <person name="Crooks J.L."/>
            <person name="Chan E.D."/>
            <person name="Honda J.R."/>
            <person name="Strong M."/>
        </authorList>
    </citation>
    <scope>NUCLEOTIDE SEQUENCE [LARGE SCALE GENOMIC DNA]</scope>
    <source>
        <strain evidence="1 2">NJH_HI04-1</strain>
    </source>
</reference>
<sequence>MPTETRDQTHIDMFDHSDRQRWAQHFGITEERLQKAVRMVSSRITSVAAYLGHSAP</sequence>
<gene>
    <name evidence="1" type="ORF">PUR29_32280</name>
</gene>
<keyword evidence="2" id="KW-1185">Reference proteome</keyword>
<accession>A0ABV0A4P1</accession>
<protein>
    <submittedName>
        <fullName evidence="1">DUF3606 domain-containing protein</fullName>
    </submittedName>
</protein>
<evidence type="ECO:0000313" key="2">
    <source>
        <dbReference type="Proteomes" id="UP001407347"/>
    </source>
</evidence>
<dbReference type="InterPro" id="IPR022037">
    <property type="entry name" value="DUF3606"/>
</dbReference>
<dbReference type="Proteomes" id="UP001407347">
    <property type="component" value="Unassembled WGS sequence"/>
</dbReference>
<organism evidence="1 2">
    <name type="scientific">Methylobacterium ajmalii</name>
    <dbReference type="NCBI Taxonomy" id="2738439"/>
    <lineage>
        <taxon>Bacteria</taxon>
        <taxon>Pseudomonadati</taxon>
        <taxon>Pseudomonadota</taxon>
        <taxon>Alphaproteobacteria</taxon>
        <taxon>Hyphomicrobiales</taxon>
        <taxon>Methylobacteriaceae</taxon>
        <taxon>Methylobacterium</taxon>
    </lineage>
</organism>
<proteinExistence type="predicted"/>
<name>A0ABV0A4P1_9HYPH</name>
<dbReference type="Pfam" id="PF12244">
    <property type="entry name" value="DUF3606"/>
    <property type="match status" value="1"/>
</dbReference>